<dbReference type="UniPathway" id="UPA00315">
    <property type="reaction ID" value="UER00080"/>
</dbReference>
<evidence type="ECO:0000313" key="2">
    <source>
        <dbReference type="EMBL" id="ETN36500.1"/>
    </source>
</evidence>
<accession>W2RJI4</accession>
<dbReference type="Gene3D" id="3.40.50.720">
    <property type="entry name" value="NAD(P)-binding Rossmann-like Domain"/>
    <property type="match status" value="1"/>
</dbReference>
<feature type="domain" description="RmlD-like substrate binding" evidence="1">
    <location>
        <begin position="5"/>
        <end position="292"/>
    </location>
</feature>
<dbReference type="eggNOG" id="KOG1430">
    <property type="taxonomic scope" value="Eukaryota"/>
</dbReference>
<dbReference type="GO" id="GO:0006556">
    <property type="term" value="P:S-adenosylmethionine biosynthetic process"/>
    <property type="evidence" value="ECO:0007669"/>
    <property type="project" value="UniProtKB-UniPathway"/>
</dbReference>
<dbReference type="STRING" id="1220924.W2RJI4"/>
<evidence type="ECO:0000313" key="3">
    <source>
        <dbReference type="Proteomes" id="UP000030752"/>
    </source>
</evidence>
<dbReference type="AlphaFoldDB" id="W2RJI4"/>
<dbReference type="OrthoDB" id="6235964at2759"/>
<dbReference type="PANTHER" id="PTHR10491:SF4">
    <property type="entry name" value="METHIONINE ADENOSYLTRANSFERASE 2 SUBUNIT BETA"/>
    <property type="match status" value="1"/>
</dbReference>
<dbReference type="RefSeq" id="XP_008721318.1">
    <property type="nucleotide sequence ID" value="XM_008723096.1"/>
</dbReference>
<dbReference type="CDD" id="cd05254">
    <property type="entry name" value="dTDP_HR_like_SDR_e"/>
    <property type="match status" value="1"/>
</dbReference>
<dbReference type="InterPro" id="IPR036291">
    <property type="entry name" value="NAD(P)-bd_dom_sf"/>
</dbReference>
<keyword evidence="3" id="KW-1185">Reference proteome</keyword>
<dbReference type="GO" id="GO:0048269">
    <property type="term" value="C:methionine adenosyltransferase complex"/>
    <property type="evidence" value="ECO:0007669"/>
    <property type="project" value="TreeGrafter"/>
</dbReference>
<gene>
    <name evidence="2" type="ORF">HMPREF1541_08778</name>
</gene>
<name>W2RJI4_CYPE1</name>
<dbReference type="GeneID" id="19976117"/>
<reference evidence="2 3" key="1">
    <citation type="submission" date="2013-03" db="EMBL/GenBank/DDBJ databases">
        <title>The Genome Sequence of Phialophora europaea CBS 101466.</title>
        <authorList>
            <consortium name="The Broad Institute Genomics Platform"/>
            <person name="Cuomo C."/>
            <person name="de Hoog S."/>
            <person name="Gorbushina A."/>
            <person name="Walker B."/>
            <person name="Young S.K."/>
            <person name="Zeng Q."/>
            <person name="Gargeya S."/>
            <person name="Fitzgerald M."/>
            <person name="Haas B."/>
            <person name="Abouelleil A."/>
            <person name="Allen A.W."/>
            <person name="Alvarado L."/>
            <person name="Arachchi H.M."/>
            <person name="Berlin A.M."/>
            <person name="Chapman S.B."/>
            <person name="Gainer-Dewar J."/>
            <person name="Goldberg J."/>
            <person name="Griggs A."/>
            <person name="Gujja S."/>
            <person name="Hansen M."/>
            <person name="Howarth C."/>
            <person name="Imamovic A."/>
            <person name="Ireland A."/>
            <person name="Larimer J."/>
            <person name="McCowan C."/>
            <person name="Murphy C."/>
            <person name="Pearson M."/>
            <person name="Poon T.W."/>
            <person name="Priest M."/>
            <person name="Roberts A."/>
            <person name="Saif S."/>
            <person name="Shea T."/>
            <person name="Sisk P."/>
            <person name="Sykes S."/>
            <person name="Wortman J."/>
            <person name="Nusbaum C."/>
            <person name="Birren B."/>
        </authorList>
    </citation>
    <scope>NUCLEOTIDE SEQUENCE [LARGE SCALE GENOMIC DNA]</scope>
    <source>
        <strain evidence="2 3">CBS 101466</strain>
    </source>
</reference>
<dbReference type="InterPro" id="IPR005913">
    <property type="entry name" value="dTDP_dehydrorham_reduct"/>
</dbReference>
<proteinExistence type="predicted"/>
<dbReference type="InterPro" id="IPR029903">
    <property type="entry name" value="RmlD-like-bd"/>
</dbReference>
<dbReference type="VEuPathDB" id="FungiDB:HMPREF1541_08778"/>
<evidence type="ECO:0000259" key="1">
    <source>
        <dbReference type="Pfam" id="PF04321"/>
    </source>
</evidence>
<dbReference type="FunFam" id="3.40.50.720:FF:000357">
    <property type="entry name" value="Methionine adenosyltransferase 2 subunit beta"/>
    <property type="match status" value="1"/>
</dbReference>
<dbReference type="HOGENOM" id="CLU_045518_0_1_1"/>
<sequence>MSQTALVTGATGLLGRQVVKAFEAAGYNVVGTGFSRASPPQIRKVDIQNADEVSSLFGEVKPSVVVHCAADRQPDSCTNNPEGARKLNVGATKSLAEAAQSANAFLIYISTDYVFPGRPGEAPYAANAEPSPTNVYGQTKLDGEAAVLQTSSNAVVLRVPVLYGSTDPHDNNKESAVNILMDALQRSQKEKVKMDDYAIRYPTNTEDVGRVCADIAKLYTQSSGKDLPRVLQFSSEDKMTKHEIVQHFSEIMGLPLDNMEADKESGKKPGPDGTMRPYDCHLSTQELKNLGIDVSTVNFVAWWRRKVGAYRH</sequence>
<organism evidence="2 3">
    <name type="scientific">Cyphellophora europaea (strain CBS 101466)</name>
    <name type="common">Phialophora europaea</name>
    <dbReference type="NCBI Taxonomy" id="1220924"/>
    <lineage>
        <taxon>Eukaryota</taxon>
        <taxon>Fungi</taxon>
        <taxon>Dikarya</taxon>
        <taxon>Ascomycota</taxon>
        <taxon>Pezizomycotina</taxon>
        <taxon>Eurotiomycetes</taxon>
        <taxon>Chaetothyriomycetidae</taxon>
        <taxon>Chaetothyriales</taxon>
        <taxon>Cyphellophoraceae</taxon>
        <taxon>Cyphellophora</taxon>
    </lineage>
</organism>
<dbReference type="Pfam" id="PF04321">
    <property type="entry name" value="RmlD_sub_bind"/>
    <property type="match status" value="1"/>
</dbReference>
<dbReference type="Proteomes" id="UP000030752">
    <property type="component" value="Unassembled WGS sequence"/>
</dbReference>
<dbReference type="SUPFAM" id="SSF51735">
    <property type="entry name" value="NAD(P)-binding Rossmann-fold domains"/>
    <property type="match status" value="1"/>
</dbReference>
<protein>
    <submittedName>
        <fullName evidence="2">dTDP-4-dehydrorhamnose reductase</fullName>
    </submittedName>
</protein>
<dbReference type="InParanoid" id="W2RJI4"/>
<dbReference type="PANTHER" id="PTHR10491">
    <property type="entry name" value="DTDP-4-DEHYDRORHAMNOSE REDUCTASE"/>
    <property type="match status" value="1"/>
</dbReference>
<dbReference type="GO" id="GO:0048270">
    <property type="term" value="F:methionine adenosyltransferase regulator activity"/>
    <property type="evidence" value="ECO:0007669"/>
    <property type="project" value="TreeGrafter"/>
</dbReference>
<dbReference type="EMBL" id="KB822725">
    <property type="protein sequence ID" value="ETN36500.1"/>
    <property type="molecule type" value="Genomic_DNA"/>
</dbReference>